<dbReference type="InterPro" id="IPR035979">
    <property type="entry name" value="RBD_domain_sf"/>
</dbReference>
<reference evidence="5" key="1">
    <citation type="journal article" date="2009" name="Dev. Biol.">
        <title>Spoltud-1 is a chromatoid body component required for planarian long-term stem cell self-renewal.</title>
        <authorList>
            <person name="Solana J."/>
            <person name="Lasko P."/>
            <person name="Romero R."/>
        </authorList>
    </citation>
    <scope>NUCLEOTIDE SEQUENCE</scope>
</reference>
<evidence type="ECO:0000259" key="4">
    <source>
        <dbReference type="PROSITE" id="PS50304"/>
    </source>
</evidence>
<evidence type="ECO:0000256" key="1">
    <source>
        <dbReference type="PROSITE-ProRule" id="PRU00176"/>
    </source>
</evidence>
<dbReference type="EMBL" id="FJ655915">
    <property type="protein sequence ID" value="ACN54319.1"/>
    <property type="molecule type" value="mRNA"/>
</dbReference>
<dbReference type="InterPro" id="IPR000504">
    <property type="entry name" value="RRM_dom"/>
</dbReference>
<feature type="domain" description="Tudor" evidence="4">
    <location>
        <begin position="221"/>
        <end position="279"/>
    </location>
</feature>
<evidence type="ECO:0000259" key="3">
    <source>
        <dbReference type="PROSITE" id="PS50102"/>
    </source>
</evidence>
<accession>C0L3L0</accession>
<dbReference type="Pfam" id="PF00567">
    <property type="entry name" value="TUDOR"/>
    <property type="match status" value="2"/>
</dbReference>
<sequence length="771" mass="86731">MDATCDVFLTNLPKSISEVVVKNLFSSAGKVLKVKIIDDKRNENQKLCFVGFRTMDEALEAVRIADRSDAFGDPIRASISKKCLDGMENNQNRSNNTRNDSSFKGSDSFSRKSESNFKDSEKYPSNNGDFAQVNRLNNVGRGRGIQNKIISGPPSFKTNEIKLNDIKLKTKELVDIEIVDLSRVDLILIRPVKPTENSKIEIADLLSQINSNQSNLVPVDCPKVGDFYLAKWTEDDCYYRAELLDILKEGSFKVTFVDEGTSGDIVTDLKHIPTGALQQYPKQFLKVSIGCSDVKELMSFIIHESEGKVIKIYWLGEYCDSIPVVNLFLNEDEIVEKYAQINKINIRKKLSHTFDDLPVHNLETSSHFSFVPSMYKNENEFILQMKNSSISLSHKKCPTVLPIPGDICIYEKRNSTGESFLRSVILRRQLFSFDIELIDIGEKIMNVNIDNLYTAEESHLKNAPCAITCDLDNSVNLDGDRLLQVLIDGVIFNLKKYKRNNKYTVSFNLPEKKVYEYAKVSYKDFIGKSFKVIMSHVVSPINFFIQLDDGDNQLALGDIQEKLNINYSGSAFKSVGDVNITQAVIAPFIVSGTDAELFRAYVLEKRKESPQIHVLFIDYGNDEWVNYETLLNVNEELITKPGFAIHCKLSLNIRKEAWSHANELFSDLAGYSENDQGAFVMQVIGVDGDTLVVDLISEMKGSLTAILEKSGTCVKLNEPTCNGGSPAVKLNGVINDKSQTAILENLSEGELYKKVLELERRLNALEISLKK</sequence>
<dbReference type="InterPro" id="IPR002999">
    <property type="entry name" value="Tudor"/>
</dbReference>
<feature type="domain" description="Tudor" evidence="4">
    <location>
        <begin position="572"/>
        <end position="640"/>
    </location>
</feature>
<dbReference type="PANTHER" id="PTHR22948">
    <property type="entry name" value="TUDOR DOMAIN CONTAINING PROTEIN"/>
    <property type="match status" value="1"/>
</dbReference>
<dbReference type="InterPro" id="IPR012677">
    <property type="entry name" value="Nucleotide-bd_a/b_plait_sf"/>
</dbReference>
<dbReference type="Gene3D" id="2.30.30.140">
    <property type="match status" value="2"/>
</dbReference>
<feature type="compositionally biased region" description="Basic and acidic residues" evidence="2">
    <location>
        <begin position="109"/>
        <end position="122"/>
    </location>
</feature>
<dbReference type="PANTHER" id="PTHR22948:SF29">
    <property type="entry name" value="FI02030P-RELATED"/>
    <property type="match status" value="1"/>
</dbReference>
<evidence type="ECO:0000313" key="5">
    <source>
        <dbReference type="EMBL" id="ACN54319.1"/>
    </source>
</evidence>
<dbReference type="CDD" id="cd20379">
    <property type="entry name" value="Tudor_dTUD-like"/>
    <property type="match status" value="1"/>
</dbReference>
<proteinExistence type="evidence at transcript level"/>
<dbReference type="SUPFAM" id="SSF54928">
    <property type="entry name" value="RNA-binding domain, RBD"/>
    <property type="match status" value="1"/>
</dbReference>
<dbReference type="Gene3D" id="3.30.70.330">
    <property type="match status" value="1"/>
</dbReference>
<gene>
    <name evidence="5" type="primary">oltud-1</name>
</gene>
<dbReference type="AlphaFoldDB" id="C0L3L0"/>
<dbReference type="Pfam" id="PF00076">
    <property type="entry name" value="RRM_1"/>
    <property type="match status" value="1"/>
</dbReference>
<dbReference type="CDD" id="cd00590">
    <property type="entry name" value="RRM_SF"/>
    <property type="match status" value="1"/>
</dbReference>
<protein>
    <submittedName>
        <fullName evidence="5">Tudor domain containing 1</fullName>
    </submittedName>
</protein>
<feature type="domain" description="RRM" evidence="3">
    <location>
        <begin position="5"/>
        <end position="82"/>
    </location>
</feature>
<feature type="compositionally biased region" description="Polar residues" evidence="2">
    <location>
        <begin position="123"/>
        <end position="133"/>
    </location>
</feature>
<organism evidence="5">
    <name type="scientific">Schmidtea polychroa</name>
    <name type="common">Freshwater planarian flatworm</name>
    <name type="synonym">Dugesia polychroa</name>
    <dbReference type="NCBI Taxonomy" id="50054"/>
    <lineage>
        <taxon>Eukaryota</taxon>
        <taxon>Metazoa</taxon>
        <taxon>Spiralia</taxon>
        <taxon>Lophotrochozoa</taxon>
        <taxon>Platyhelminthes</taxon>
        <taxon>Rhabditophora</taxon>
        <taxon>Seriata</taxon>
        <taxon>Tricladida</taxon>
        <taxon>Continenticola</taxon>
        <taxon>Geoplanoidea</taxon>
        <taxon>Dugesiidae</taxon>
        <taxon>Schmidtea</taxon>
    </lineage>
</organism>
<dbReference type="InterPro" id="IPR035437">
    <property type="entry name" value="SNase_OB-fold_sf"/>
</dbReference>
<dbReference type="SMART" id="SM00360">
    <property type="entry name" value="RRM"/>
    <property type="match status" value="1"/>
</dbReference>
<dbReference type="PROSITE" id="PS50304">
    <property type="entry name" value="TUDOR"/>
    <property type="match status" value="2"/>
</dbReference>
<dbReference type="InterPro" id="IPR050621">
    <property type="entry name" value="Tudor_domain_containing"/>
</dbReference>
<dbReference type="SUPFAM" id="SSF63748">
    <property type="entry name" value="Tudor/PWWP/MBT"/>
    <property type="match status" value="2"/>
</dbReference>
<dbReference type="PROSITE" id="PS50102">
    <property type="entry name" value="RRM"/>
    <property type="match status" value="1"/>
</dbReference>
<evidence type="ECO:0000256" key="2">
    <source>
        <dbReference type="SAM" id="MobiDB-lite"/>
    </source>
</evidence>
<dbReference type="Gene3D" id="2.40.50.90">
    <property type="match status" value="1"/>
</dbReference>
<name>C0L3L0_SCHPL</name>
<feature type="compositionally biased region" description="Low complexity" evidence="2">
    <location>
        <begin position="89"/>
        <end position="102"/>
    </location>
</feature>
<dbReference type="GO" id="GO:0003723">
    <property type="term" value="F:RNA binding"/>
    <property type="evidence" value="ECO:0007669"/>
    <property type="project" value="UniProtKB-UniRule"/>
</dbReference>
<dbReference type="SMART" id="SM00333">
    <property type="entry name" value="TUDOR"/>
    <property type="match status" value="2"/>
</dbReference>
<keyword evidence="1" id="KW-0694">RNA-binding</keyword>
<feature type="region of interest" description="Disordered" evidence="2">
    <location>
        <begin position="84"/>
        <end position="133"/>
    </location>
</feature>